<evidence type="ECO:0000313" key="3">
    <source>
        <dbReference type="EMBL" id="MDR6555634.1"/>
    </source>
</evidence>
<organism evidence="3 4">
    <name type="scientific">Paenibacillus qinlingensis</name>
    <dbReference type="NCBI Taxonomy" id="1837343"/>
    <lineage>
        <taxon>Bacteria</taxon>
        <taxon>Bacillati</taxon>
        <taxon>Bacillota</taxon>
        <taxon>Bacilli</taxon>
        <taxon>Bacillales</taxon>
        <taxon>Paenibacillaceae</taxon>
        <taxon>Paenibacillus</taxon>
    </lineage>
</organism>
<keyword evidence="4" id="KW-1185">Reference proteome</keyword>
<protein>
    <submittedName>
        <fullName evidence="3">Undecaprenyl-diphosphatase</fullName>
        <ecNumber evidence="3">3.6.1.27</ecNumber>
    </submittedName>
</protein>
<dbReference type="EMBL" id="JAVDSB010000035">
    <property type="protein sequence ID" value="MDR6555634.1"/>
    <property type="molecule type" value="Genomic_DNA"/>
</dbReference>
<dbReference type="CDD" id="cd03392">
    <property type="entry name" value="PAP2_like_2"/>
    <property type="match status" value="1"/>
</dbReference>
<dbReference type="PROSITE" id="PS51257">
    <property type="entry name" value="PROKAR_LIPOPROTEIN"/>
    <property type="match status" value="1"/>
</dbReference>
<dbReference type="Gene3D" id="1.20.144.10">
    <property type="entry name" value="Phosphatidic acid phosphatase type 2/haloperoxidase"/>
    <property type="match status" value="2"/>
</dbReference>
<feature type="transmembrane region" description="Helical" evidence="1">
    <location>
        <begin position="127"/>
        <end position="148"/>
    </location>
</feature>
<name>A0ABU1P7T6_9BACL</name>
<feature type="transmembrane region" description="Helical" evidence="1">
    <location>
        <begin position="59"/>
        <end position="81"/>
    </location>
</feature>
<evidence type="ECO:0000256" key="1">
    <source>
        <dbReference type="SAM" id="Phobius"/>
    </source>
</evidence>
<proteinExistence type="predicted"/>
<sequence length="221" mass="25374">MNNIRRRQTILLILSLVSIGCFVTIASLLQGQQIARFDSSVIAFVQGMERPWLTSLMELVSFIGSTRVVIAITLICLFLFYKFLKHRMELILFVTLIAGTAVLNRQLKLLFQRDRPILHRLAEEAGFSFPSGHSMIAFAMYASLSFLLWRHVPTRKGRTIVLVCSILMILLIGISRIYLGVHYPSDVVAAYFASGFWFALCVWIFQWYMEKRYNQKKPASV</sequence>
<dbReference type="SMART" id="SM00014">
    <property type="entry name" value="acidPPc"/>
    <property type="match status" value="1"/>
</dbReference>
<keyword evidence="1" id="KW-1133">Transmembrane helix</keyword>
<dbReference type="Pfam" id="PF01569">
    <property type="entry name" value="PAP2"/>
    <property type="match status" value="1"/>
</dbReference>
<evidence type="ECO:0000259" key="2">
    <source>
        <dbReference type="SMART" id="SM00014"/>
    </source>
</evidence>
<dbReference type="InterPro" id="IPR036938">
    <property type="entry name" value="PAP2/HPO_sf"/>
</dbReference>
<dbReference type="PANTHER" id="PTHR14969">
    <property type="entry name" value="SPHINGOSINE-1-PHOSPHATE PHOSPHOHYDROLASE"/>
    <property type="match status" value="1"/>
</dbReference>
<dbReference type="PANTHER" id="PTHR14969:SF13">
    <property type="entry name" value="AT30094P"/>
    <property type="match status" value="1"/>
</dbReference>
<dbReference type="GO" id="GO:0050380">
    <property type="term" value="F:undecaprenyl-diphosphatase activity"/>
    <property type="evidence" value="ECO:0007669"/>
    <property type="project" value="UniProtKB-EC"/>
</dbReference>
<dbReference type="InterPro" id="IPR000326">
    <property type="entry name" value="PAP2/HPO"/>
</dbReference>
<dbReference type="SUPFAM" id="SSF48317">
    <property type="entry name" value="Acid phosphatase/Vanadium-dependent haloperoxidase"/>
    <property type="match status" value="1"/>
</dbReference>
<gene>
    <name evidence="3" type="ORF">J2736_006905</name>
</gene>
<dbReference type="RefSeq" id="WP_310502941.1">
    <property type="nucleotide sequence ID" value="NZ_JAVDSB010000035.1"/>
</dbReference>
<feature type="transmembrane region" description="Helical" evidence="1">
    <location>
        <begin position="187"/>
        <end position="208"/>
    </location>
</feature>
<reference evidence="3 4" key="1">
    <citation type="submission" date="2023-07" db="EMBL/GenBank/DDBJ databases">
        <title>Sorghum-associated microbial communities from plants grown in Nebraska, USA.</title>
        <authorList>
            <person name="Schachtman D."/>
        </authorList>
    </citation>
    <scope>NUCLEOTIDE SEQUENCE [LARGE SCALE GENOMIC DNA]</scope>
    <source>
        <strain evidence="3 4">CC258</strain>
    </source>
</reference>
<comment type="caution">
    <text evidence="3">The sequence shown here is derived from an EMBL/GenBank/DDBJ whole genome shotgun (WGS) entry which is preliminary data.</text>
</comment>
<keyword evidence="1" id="KW-0812">Transmembrane</keyword>
<feature type="transmembrane region" description="Helical" evidence="1">
    <location>
        <begin position="160"/>
        <end position="181"/>
    </location>
</feature>
<keyword evidence="1" id="KW-0472">Membrane</keyword>
<dbReference type="Proteomes" id="UP001267290">
    <property type="component" value="Unassembled WGS sequence"/>
</dbReference>
<feature type="domain" description="Phosphatidic acid phosphatase type 2/haloperoxidase" evidence="2">
    <location>
        <begin position="90"/>
        <end position="202"/>
    </location>
</feature>
<evidence type="ECO:0000313" key="4">
    <source>
        <dbReference type="Proteomes" id="UP001267290"/>
    </source>
</evidence>
<feature type="transmembrane region" description="Helical" evidence="1">
    <location>
        <begin position="90"/>
        <end position="107"/>
    </location>
</feature>
<accession>A0ABU1P7T6</accession>
<dbReference type="EC" id="3.6.1.27" evidence="3"/>
<keyword evidence="3" id="KW-0378">Hydrolase</keyword>